<evidence type="ECO:0000256" key="4">
    <source>
        <dbReference type="ARBA" id="ARBA00023136"/>
    </source>
</evidence>
<gene>
    <name evidence="6" type="ORF">METZ01_LOCUS283749</name>
</gene>
<dbReference type="Gene3D" id="1.10.357.140">
    <property type="entry name" value="UbiA prenyltransferase"/>
    <property type="match status" value="1"/>
</dbReference>
<keyword evidence="2 5" id="KW-0812">Transmembrane</keyword>
<dbReference type="GO" id="GO:0016020">
    <property type="term" value="C:membrane"/>
    <property type="evidence" value="ECO:0007669"/>
    <property type="project" value="UniProtKB-SubCell"/>
</dbReference>
<keyword evidence="4 5" id="KW-0472">Membrane</keyword>
<evidence type="ECO:0008006" key="7">
    <source>
        <dbReference type="Google" id="ProtNLM"/>
    </source>
</evidence>
<evidence type="ECO:0000256" key="2">
    <source>
        <dbReference type="ARBA" id="ARBA00022692"/>
    </source>
</evidence>
<feature type="transmembrane region" description="Helical" evidence="5">
    <location>
        <begin position="78"/>
        <end position="97"/>
    </location>
</feature>
<feature type="transmembrane region" description="Helical" evidence="5">
    <location>
        <begin position="151"/>
        <end position="171"/>
    </location>
</feature>
<dbReference type="GO" id="GO:0016765">
    <property type="term" value="F:transferase activity, transferring alkyl or aryl (other than methyl) groups"/>
    <property type="evidence" value="ECO:0007669"/>
    <property type="project" value="InterPro"/>
</dbReference>
<dbReference type="Pfam" id="PF01040">
    <property type="entry name" value="UbiA"/>
    <property type="match status" value="1"/>
</dbReference>
<evidence type="ECO:0000313" key="6">
    <source>
        <dbReference type="EMBL" id="SVC30895.1"/>
    </source>
</evidence>
<dbReference type="InterPro" id="IPR050475">
    <property type="entry name" value="Prenyltransferase_related"/>
</dbReference>
<feature type="transmembrane region" description="Helical" evidence="5">
    <location>
        <begin position="127"/>
        <end position="145"/>
    </location>
</feature>
<feature type="transmembrane region" description="Helical" evidence="5">
    <location>
        <begin position="103"/>
        <end position="122"/>
    </location>
</feature>
<dbReference type="CDD" id="cd13961">
    <property type="entry name" value="PT_UbiA_DGGGPS"/>
    <property type="match status" value="1"/>
</dbReference>
<protein>
    <recommendedName>
        <fullName evidence="7">Geranylgeranylglycerol-phosphate geranylgeranyltransferase</fullName>
    </recommendedName>
</protein>
<evidence type="ECO:0000256" key="3">
    <source>
        <dbReference type="ARBA" id="ARBA00022989"/>
    </source>
</evidence>
<dbReference type="EMBL" id="UINC01084338">
    <property type="protein sequence ID" value="SVC30895.1"/>
    <property type="molecule type" value="Genomic_DNA"/>
</dbReference>
<feature type="transmembrane region" description="Helical" evidence="5">
    <location>
        <begin position="12"/>
        <end position="30"/>
    </location>
</feature>
<dbReference type="PANTHER" id="PTHR42723">
    <property type="entry name" value="CHLOROPHYLL SYNTHASE"/>
    <property type="match status" value="1"/>
</dbReference>
<dbReference type="PANTHER" id="PTHR42723:SF1">
    <property type="entry name" value="CHLOROPHYLL SYNTHASE, CHLOROPLASTIC"/>
    <property type="match status" value="1"/>
</dbReference>
<dbReference type="InterPro" id="IPR044878">
    <property type="entry name" value="UbiA_sf"/>
</dbReference>
<accession>A0A382L509</accession>
<feature type="transmembrane region" description="Helical" evidence="5">
    <location>
        <begin position="36"/>
        <end position="57"/>
    </location>
</feature>
<name>A0A382L509_9ZZZZ</name>
<evidence type="ECO:0000256" key="5">
    <source>
        <dbReference type="SAM" id="Phobius"/>
    </source>
</evidence>
<dbReference type="AlphaFoldDB" id="A0A382L509"/>
<proteinExistence type="predicted"/>
<sequence>MIAHIRLLRPLNLFTGALTVILSSMIVHYQGPNVTLILAVIVIICYNGAANAFNDYVDHEIDKVNRPFRPISLGFVNRRTALFLSVILFCIGSITALELNKTAQIISIYYAMPLMIIYSWFLKGIPLIGNITVSTILGMAFLGSGAAFDSIYLMIVPAALAFGLTMVREVVKDIADMDGDRLAGLRTFPIHFGLDNTKKLLVALAIIIGVGSFIPFLTGFYGIGYGILLILTVEIPLGVVVVSVLNNPEISISARSAILLKFSTLGGLIAIYVGTL</sequence>
<feature type="transmembrane region" description="Helical" evidence="5">
    <location>
        <begin position="257"/>
        <end position="275"/>
    </location>
</feature>
<dbReference type="InterPro" id="IPR000537">
    <property type="entry name" value="UbiA_prenyltransferase"/>
</dbReference>
<feature type="transmembrane region" description="Helical" evidence="5">
    <location>
        <begin position="223"/>
        <end position="245"/>
    </location>
</feature>
<reference evidence="6" key="1">
    <citation type="submission" date="2018-05" db="EMBL/GenBank/DDBJ databases">
        <authorList>
            <person name="Lanie J.A."/>
            <person name="Ng W.-L."/>
            <person name="Kazmierczak K.M."/>
            <person name="Andrzejewski T.M."/>
            <person name="Davidsen T.M."/>
            <person name="Wayne K.J."/>
            <person name="Tettelin H."/>
            <person name="Glass J.I."/>
            <person name="Rusch D."/>
            <person name="Podicherti R."/>
            <person name="Tsui H.-C.T."/>
            <person name="Winkler M.E."/>
        </authorList>
    </citation>
    <scope>NUCLEOTIDE SEQUENCE</scope>
</reference>
<evidence type="ECO:0000256" key="1">
    <source>
        <dbReference type="ARBA" id="ARBA00004141"/>
    </source>
</evidence>
<organism evidence="6">
    <name type="scientific">marine metagenome</name>
    <dbReference type="NCBI Taxonomy" id="408172"/>
    <lineage>
        <taxon>unclassified sequences</taxon>
        <taxon>metagenomes</taxon>
        <taxon>ecological metagenomes</taxon>
    </lineage>
</organism>
<comment type="subcellular location">
    <subcellularLocation>
        <location evidence="1">Membrane</location>
        <topology evidence="1">Multi-pass membrane protein</topology>
    </subcellularLocation>
</comment>
<keyword evidence="3 5" id="KW-1133">Transmembrane helix</keyword>
<dbReference type="Gene3D" id="1.20.120.1780">
    <property type="entry name" value="UbiA prenyltransferase"/>
    <property type="match status" value="1"/>
</dbReference>
<feature type="transmembrane region" description="Helical" evidence="5">
    <location>
        <begin position="200"/>
        <end position="217"/>
    </location>
</feature>